<protein>
    <submittedName>
        <fullName evidence="4">Transglutaminase-like superfamily protein</fullName>
    </submittedName>
</protein>
<proteinExistence type="predicted"/>
<dbReference type="Proteomes" id="UP000190852">
    <property type="component" value="Unassembled WGS sequence"/>
</dbReference>
<reference evidence="5" key="1">
    <citation type="submission" date="2017-02" db="EMBL/GenBank/DDBJ databases">
        <authorList>
            <person name="Varghese N."/>
            <person name="Submissions S."/>
        </authorList>
    </citation>
    <scope>NUCLEOTIDE SEQUENCE [LARGE SCALE GENOMIC DNA]</scope>
    <source>
        <strain evidence="5">DSM 24967</strain>
    </source>
</reference>
<dbReference type="InterPro" id="IPR024618">
    <property type="entry name" value="DUF3857"/>
</dbReference>
<dbReference type="Gene3D" id="3.10.620.30">
    <property type="match status" value="1"/>
</dbReference>
<feature type="signal peptide" evidence="1">
    <location>
        <begin position="1"/>
        <end position="20"/>
    </location>
</feature>
<dbReference type="Gene3D" id="2.60.120.1130">
    <property type="match status" value="1"/>
</dbReference>
<sequence>MKNFCFFVLFLFKFSIVDTAAQEKVILPAIADSLKVNAYSVVRENRLQFIYESDVSGLHKEKLVLTVLNEKGTESANFIYTSDTFRELVKFNGAIYDSSGNLIRKMKMADLKTSEYTDELASDSKTYYYESTVASYPYTIVYEWDVKYKKGIIAFPVFIPQCNFNQSLENASFQLVLPNTMDPIFKTKGEMLMPKKSQDGKNSVYETMVSNCTAIENEPFTDALSSFVPILYSVPRQFSYDKTRGDMSDWKTFGLWQYGLLTGRDILPETIRPILAEISKNCQTDREKVKAVYDYLAKTSRYVSIQLGIGGLQPMPAAEVYRLGFGDCKGLSNYMFAMLKELGIHSVYTVISTVNPRLIHDFASANQMNHVILQVPLEKDTLWLECTNPQLPFGYIHRSIAGHDALLIKNTGGEVCCLPSYPDTLNKESLFVNIELAGDGGGNIDVKQNSELYQYEALTGFVNLDLEKKKEFIRRGIDLTQGSISNLTYSELKSDLPVMQINYRLDYDKYSSKTGSRLFVPVNIFRRGVKTLSAGKRNHPLYISYGYADSDTISFNLPDGYSIEALPKSIDIEQPFGSFISILKNEGGKRITVIQKLQINSGRYDTKFYSAFVNFWSEVNKGYANKIILKKME</sequence>
<keyword evidence="1" id="KW-0732">Signal</keyword>
<dbReference type="EMBL" id="FUYQ01000006">
    <property type="protein sequence ID" value="SKB43904.1"/>
    <property type="molecule type" value="Genomic_DNA"/>
</dbReference>
<dbReference type="Gene3D" id="2.60.40.3140">
    <property type="match status" value="1"/>
</dbReference>
<keyword evidence="5" id="KW-1185">Reference proteome</keyword>
<gene>
    <name evidence="4" type="ORF">SAMN05660349_01188</name>
</gene>
<accession>A0A1T5B9B9</accession>
<feature type="domain" description="DUF3857" evidence="3">
    <location>
        <begin position="60"/>
        <end position="215"/>
    </location>
</feature>
<dbReference type="SUPFAM" id="SSF54001">
    <property type="entry name" value="Cysteine proteinases"/>
    <property type="match status" value="1"/>
</dbReference>
<feature type="domain" description="Transglutaminase-like" evidence="2">
    <location>
        <begin position="275"/>
        <end position="384"/>
    </location>
</feature>
<evidence type="ECO:0000259" key="2">
    <source>
        <dbReference type="Pfam" id="PF01841"/>
    </source>
</evidence>
<evidence type="ECO:0000313" key="5">
    <source>
        <dbReference type="Proteomes" id="UP000190852"/>
    </source>
</evidence>
<dbReference type="Pfam" id="PF01841">
    <property type="entry name" value="Transglut_core"/>
    <property type="match status" value="1"/>
</dbReference>
<dbReference type="AlphaFoldDB" id="A0A1T5B9B9"/>
<dbReference type="InterPro" id="IPR038765">
    <property type="entry name" value="Papain-like_cys_pep_sf"/>
</dbReference>
<name>A0A1T5B9B9_9BACT</name>
<feature type="chain" id="PRO_5012256360" evidence="1">
    <location>
        <begin position="21"/>
        <end position="633"/>
    </location>
</feature>
<evidence type="ECO:0000259" key="3">
    <source>
        <dbReference type="Pfam" id="PF12969"/>
    </source>
</evidence>
<evidence type="ECO:0000256" key="1">
    <source>
        <dbReference type="SAM" id="SignalP"/>
    </source>
</evidence>
<organism evidence="4 5">
    <name type="scientific">Parabacteroides chartae</name>
    <dbReference type="NCBI Taxonomy" id="1037355"/>
    <lineage>
        <taxon>Bacteria</taxon>
        <taxon>Pseudomonadati</taxon>
        <taxon>Bacteroidota</taxon>
        <taxon>Bacteroidia</taxon>
        <taxon>Bacteroidales</taxon>
        <taxon>Tannerellaceae</taxon>
        <taxon>Parabacteroides</taxon>
    </lineage>
</organism>
<dbReference type="Pfam" id="PF12969">
    <property type="entry name" value="DUF3857"/>
    <property type="match status" value="1"/>
</dbReference>
<dbReference type="InterPro" id="IPR002931">
    <property type="entry name" value="Transglutaminase-like"/>
</dbReference>
<evidence type="ECO:0000313" key="4">
    <source>
        <dbReference type="EMBL" id="SKB43904.1"/>
    </source>
</evidence>
<dbReference type="RefSeq" id="WP_079682817.1">
    <property type="nucleotide sequence ID" value="NZ_FUYQ01000006.1"/>
</dbReference>